<proteinExistence type="predicted"/>
<accession>A0AAN7TL96</accession>
<feature type="transmembrane region" description="Helical" evidence="1">
    <location>
        <begin position="31"/>
        <end position="53"/>
    </location>
</feature>
<evidence type="ECO:0000313" key="2">
    <source>
        <dbReference type="EMBL" id="KAK5575987.1"/>
    </source>
</evidence>
<gene>
    <name evidence="2" type="ORF">RB653_007123</name>
</gene>
<dbReference type="EMBL" id="JAVFKY010000005">
    <property type="protein sequence ID" value="KAK5575987.1"/>
    <property type="molecule type" value="Genomic_DNA"/>
</dbReference>
<dbReference type="AlphaFoldDB" id="A0AAN7TL96"/>
<keyword evidence="3" id="KW-1185">Reference proteome</keyword>
<organism evidence="2 3">
    <name type="scientific">Dictyostelium firmibasis</name>
    <dbReference type="NCBI Taxonomy" id="79012"/>
    <lineage>
        <taxon>Eukaryota</taxon>
        <taxon>Amoebozoa</taxon>
        <taxon>Evosea</taxon>
        <taxon>Eumycetozoa</taxon>
        <taxon>Dictyostelia</taxon>
        <taxon>Dictyosteliales</taxon>
        <taxon>Dictyosteliaceae</taxon>
        <taxon>Dictyostelium</taxon>
    </lineage>
</organism>
<dbReference type="Proteomes" id="UP001344447">
    <property type="component" value="Unassembled WGS sequence"/>
</dbReference>
<protein>
    <submittedName>
        <fullName evidence="2">Uncharacterized protein</fullName>
    </submittedName>
</protein>
<comment type="caution">
    <text evidence="2">The sequence shown here is derived from an EMBL/GenBank/DDBJ whole genome shotgun (WGS) entry which is preliminary data.</text>
</comment>
<evidence type="ECO:0000256" key="1">
    <source>
        <dbReference type="SAM" id="Phobius"/>
    </source>
</evidence>
<reference evidence="2 3" key="1">
    <citation type="submission" date="2023-11" db="EMBL/GenBank/DDBJ databases">
        <title>Dfirmibasis_genome.</title>
        <authorList>
            <person name="Edelbroek B."/>
            <person name="Kjellin J."/>
            <person name="Jerlstrom-Hultqvist J."/>
            <person name="Soderbom F."/>
        </authorList>
    </citation>
    <scope>NUCLEOTIDE SEQUENCE [LARGE SCALE GENOMIC DNA]</scope>
    <source>
        <strain evidence="2 3">TNS-C-14</strain>
    </source>
</reference>
<evidence type="ECO:0000313" key="3">
    <source>
        <dbReference type="Proteomes" id="UP001344447"/>
    </source>
</evidence>
<keyword evidence="1" id="KW-1133">Transmembrane helix</keyword>
<sequence>MGNKVSNLMNKYDSRYGELDAGKSEKFVKSFIISSIAVSLILGGIISIIIAAVHSGLVNKVIDVVKPTETPTP</sequence>
<name>A0AAN7TL96_9MYCE</name>
<keyword evidence="1" id="KW-0812">Transmembrane</keyword>
<keyword evidence="1" id="KW-0472">Membrane</keyword>